<proteinExistence type="predicted"/>
<evidence type="ECO:0000313" key="1">
    <source>
        <dbReference type="EMBL" id="KAJ4706660.1"/>
    </source>
</evidence>
<dbReference type="Proteomes" id="UP001164539">
    <property type="component" value="Chromosome 11"/>
</dbReference>
<reference evidence="1 2" key="1">
    <citation type="journal article" date="2023" name="Science">
        <title>Complex scaffold remodeling in plant triterpene biosynthesis.</title>
        <authorList>
            <person name="De La Pena R."/>
            <person name="Hodgson H."/>
            <person name="Liu J.C."/>
            <person name="Stephenson M.J."/>
            <person name="Martin A.C."/>
            <person name="Owen C."/>
            <person name="Harkess A."/>
            <person name="Leebens-Mack J."/>
            <person name="Jimenez L.E."/>
            <person name="Osbourn A."/>
            <person name="Sattely E.S."/>
        </authorList>
    </citation>
    <scope>NUCLEOTIDE SEQUENCE [LARGE SCALE GENOMIC DNA]</scope>
    <source>
        <strain evidence="2">cv. JPN11</strain>
        <tissue evidence="1">Leaf</tissue>
    </source>
</reference>
<name>A0ACC1X5D6_MELAZ</name>
<comment type="caution">
    <text evidence="1">The sequence shown here is derived from an EMBL/GenBank/DDBJ whole genome shotgun (WGS) entry which is preliminary data.</text>
</comment>
<dbReference type="EMBL" id="CM051404">
    <property type="protein sequence ID" value="KAJ4706660.1"/>
    <property type="molecule type" value="Genomic_DNA"/>
</dbReference>
<organism evidence="1 2">
    <name type="scientific">Melia azedarach</name>
    <name type="common">Chinaberry tree</name>
    <dbReference type="NCBI Taxonomy" id="155640"/>
    <lineage>
        <taxon>Eukaryota</taxon>
        <taxon>Viridiplantae</taxon>
        <taxon>Streptophyta</taxon>
        <taxon>Embryophyta</taxon>
        <taxon>Tracheophyta</taxon>
        <taxon>Spermatophyta</taxon>
        <taxon>Magnoliopsida</taxon>
        <taxon>eudicotyledons</taxon>
        <taxon>Gunneridae</taxon>
        <taxon>Pentapetalae</taxon>
        <taxon>rosids</taxon>
        <taxon>malvids</taxon>
        <taxon>Sapindales</taxon>
        <taxon>Meliaceae</taxon>
        <taxon>Melia</taxon>
    </lineage>
</organism>
<evidence type="ECO:0000313" key="2">
    <source>
        <dbReference type="Proteomes" id="UP001164539"/>
    </source>
</evidence>
<protein>
    <submittedName>
        <fullName evidence="1">Uncharacterized protein</fullName>
    </submittedName>
</protein>
<sequence length="101" mass="11376">MGIAWGMTIWMAKMVLMALRGWVSSCLTVADEAIKGKTWRSGKGERNMDCEDPEPSLISVKSCYLQIGNWFSGSESRVLSVLSFVLFFFLLDHGNLYSYPL</sequence>
<accession>A0ACC1X5D6</accession>
<gene>
    <name evidence="1" type="ORF">OWV82_020288</name>
</gene>
<keyword evidence="2" id="KW-1185">Reference proteome</keyword>